<evidence type="ECO:0000256" key="6">
    <source>
        <dbReference type="SAM" id="MobiDB-lite"/>
    </source>
</evidence>
<feature type="region of interest" description="Disordered" evidence="6">
    <location>
        <begin position="599"/>
        <end position="624"/>
    </location>
</feature>
<dbReference type="InterPro" id="IPR051089">
    <property type="entry name" value="prtT"/>
</dbReference>
<dbReference type="GO" id="GO:0005634">
    <property type="term" value="C:nucleus"/>
    <property type="evidence" value="ECO:0007669"/>
    <property type="project" value="UniProtKB-SubCell"/>
</dbReference>
<dbReference type="PANTHER" id="PTHR31845:SF33">
    <property type="entry name" value="ZN(II)2CYS6 TRANSCRIPTION FACTOR (EUROFUNG)"/>
    <property type="match status" value="1"/>
</dbReference>
<keyword evidence="5" id="KW-0539">Nucleus</keyword>
<feature type="domain" description="Zn(2)-C6 fungal-type" evidence="7">
    <location>
        <begin position="182"/>
        <end position="213"/>
    </location>
</feature>
<reference evidence="8" key="2">
    <citation type="submission" date="2023-06" db="EMBL/GenBank/DDBJ databases">
        <authorList>
            <person name="Kobayashi Y."/>
            <person name="Kayamori A."/>
            <person name="Aoki K."/>
            <person name="Shiwa Y."/>
            <person name="Fujita N."/>
            <person name="Sugita T."/>
            <person name="Iwasaki W."/>
            <person name="Tanaka N."/>
            <person name="Takashima M."/>
        </authorList>
    </citation>
    <scope>NUCLEOTIDE SEQUENCE</scope>
    <source>
        <strain evidence="8">HIS016</strain>
    </source>
</reference>
<dbReference type="InterPro" id="IPR036864">
    <property type="entry name" value="Zn2-C6_fun-type_DNA-bd_sf"/>
</dbReference>
<name>A0AAD3TU15_9TREE</name>
<evidence type="ECO:0000256" key="5">
    <source>
        <dbReference type="ARBA" id="ARBA00023242"/>
    </source>
</evidence>
<keyword evidence="3" id="KW-0238">DNA-binding</keyword>
<evidence type="ECO:0000256" key="1">
    <source>
        <dbReference type="ARBA" id="ARBA00004123"/>
    </source>
</evidence>
<dbReference type="CDD" id="cd00067">
    <property type="entry name" value="GAL4"/>
    <property type="match status" value="1"/>
</dbReference>
<dbReference type="Pfam" id="PF00172">
    <property type="entry name" value="Zn_clus"/>
    <property type="match status" value="1"/>
</dbReference>
<feature type="compositionally biased region" description="Pro residues" evidence="6">
    <location>
        <begin position="284"/>
        <end position="328"/>
    </location>
</feature>
<evidence type="ECO:0000256" key="3">
    <source>
        <dbReference type="ARBA" id="ARBA00023125"/>
    </source>
</evidence>
<dbReference type="InterPro" id="IPR001138">
    <property type="entry name" value="Zn2Cys6_DnaBD"/>
</dbReference>
<proteinExistence type="predicted"/>
<feature type="compositionally biased region" description="Polar residues" evidence="6">
    <location>
        <begin position="28"/>
        <end position="39"/>
    </location>
</feature>
<protein>
    <recommendedName>
        <fullName evidence="7">Zn(2)-C6 fungal-type domain-containing protein</fullName>
    </recommendedName>
</protein>
<feature type="region of interest" description="Disordered" evidence="6">
    <location>
        <begin position="1"/>
        <end position="163"/>
    </location>
</feature>
<keyword evidence="4" id="KW-0804">Transcription</keyword>
<sequence>MRRRADSPLGPVSHDHQPAKRMRRESRGGSQSPPRSANSYRAAEDTSPRVIRTASPQRPTLPPLHPLPHMQSGPANSEQRRDAPFQSFGQAGRANARSQPPQYGHHPSQSWHGHRSRHSIDTPHINLKSPSPPPATTSPERQRQAAEARSASAQPAANATSTPTEVVFARDVTNRQPRSMMACMRCRRQKMKCDGPGKEPCRGCKQAGVPCIFESRTRPKSISTMPSRTPPFFGGSLPPGRGATPGAGSGFYPPSAQPAAPITTRPTMVPDYVMRPPHSGGPGREPPMAPPQQHPSYPPPLRQHSPPGPGAPGVPPPPQYYTGPPPGAPGYGVPPTAPGPPPVVVAQHPVDPRTDSRLRGLETAFRSVSTLPAAVAGIQQTLNSLLRRQEALASQLAGGTTSAAAPPRAIAEVPDHVWESYRVGAWPLTPWLPGISPLPGLPAYVLQCLGRRAAVERNESSRREGEAAADAVVAEISRLLGARLQWTRDEVLSLGVYATWTADSALGCLSVGLARDLQLDRPHTLRRSHDEWREWIYVVLTDHMVHLPNFDVPVVHDPLAPTWRELVADSRPSDPSTLDRDSKLLAWLEFSELLIEVQAAQRSNDPPSPKRDSTEREGSVPDDEQRLRARDMWRRFAPRWDAWAGSSGARHDPVLSLHLNYAILYTASPVWAASERVWAAVAQSHEGYAQLERARDAAIAVLQTLSSPEIGRTIAYSYPVLRPMFGLAIAHLVALVTKLSHTPIISLPHVQGQLRAVLDLLADAAPLDGAAAPVAASPGEDGPILPSSLLRDMVETGQVAAIGKRDIVGAEPGRDLWRRIVG</sequence>
<evidence type="ECO:0000256" key="2">
    <source>
        <dbReference type="ARBA" id="ARBA00023015"/>
    </source>
</evidence>
<feature type="compositionally biased region" description="Basic and acidic residues" evidence="6">
    <location>
        <begin position="608"/>
        <end position="624"/>
    </location>
</feature>
<dbReference type="PANTHER" id="PTHR31845">
    <property type="entry name" value="FINGER DOMAIN PROTEIN, PUTATIVE-RELATED"/>
    <property type="match status" value="1"/>
</dbReference>
<evidence type="ECO:0000256" key="4">
    <source>
        <dbReference type="ARBA" id="ARBA00023163"/>
    </source>
</evidence>
<dbReference type="GO" id="GO:0008270">
    <property type="term" value="F:zinc ion binding"/>
    <property type="evidence" value="ECO:0007669"/>
    <property type="project" value="InterPro"/>
</dbReference>
<gene>
    <name evidence="8" type="ORF">CspeluHIS016_0306740</name>
</gene>
<dbReference type="Gene3D" id="4.10.240.10">
    <property type="entry name" value="Zn(2)-C6 fungal-type DNA-binding domain"/>
    <property type="match status" value="1"/>
</dbReference>
<feature type="compositionally biased region" description="Low complexity" evidence="6">
    <location>
        <begin position="147"/>
        <end position="163"/>
    </location>
</feature>
<dbReference type="PROSITE" id="PS50048">
    <property type="entry name" value="ZN2_CY6_FUNGAL_2"/>
    <property type="match status" value="1"/>
</dbReference>
<dbReference type="GO" id="GO:0000981">
    <property type="term" value="F:DNA-binding transcription factor activity, RNA polymerase II-specific"/>
    <property type="evidence" value="ECO:0007669"/>
    <property type="project" value="InterPro"/>
</dbReference>
<comment type="caution">
    <text evidence="8">The sequence shown here is derived from an EMBL/GenBank/DDBJ whole genome shotgun (WGS) entry which is preliminary data.</text>
</comment>
<keyword evidence="2" id="KW-0805">Transcription regulation</keyword>
<evidence type="ECO:0000313" key="8">
    <source>
        <dbReference type="EMBL" id="GMK56834.1"/>
    </source>
</evidence>
<feature type="compositionally biased region" description="Polar residues" evidence="6">
    <location>
        <begin position="96"/>
        <end position="111"/>
    </location>
</feature>
<comment type="subcellular location">
    <subcellularLocation>
        <location evidence="1">Nucleus</location>
    </subcellularLocation>
</comment>
<keyword evidence="9" id="KW-1185">Reference proteome</keyword>
<evidence type="ECO:0000259" key="7">
    <source>
        <dbReference type="PROSITE" id="PS50048"/>
    </source>
</evidence>
<dbReference type="SUPFAM" id="SSF57701">
    <property type="entry name" value="Zn2/Cys6 DNA-binding domain"/>
    <property type="match status" value="1"/>
</dbReference>
<dbReference type="Proteomes" id="UP001222932">
    <property type="component" value="Unassembled WGS sequence"/>
</dbReference>
<dbReference type="EMBL" id="BTCM01000003">
    <property type="protein sequence ID" value="GMK56834.1"/>
    <property type="molecule type" value="Genomic_DNA"/>
</dbReference>
<dbReference type="SMART" id="SM00066">
    <property type="entry name" value="GAL4"/>
    <property type="match status" value="1"/>
</dbReference>
<dbReference type="GO" id="GO:0000976">
    <property type="term" value="F:transcription cis-regulatory region binding"/>
    <property type="evidence" value="ECO:0007669"/>
    <property type="project" value="TreeGrafter"/>
</dbReference>
<organism evidence="8 9">
    <name type="scientific">Cutaneotrichosporon spelunceum</name>
    <dbReference type="NCBI Taxonomy" id="1672016"/>
    <lineage>
        <taxon>Eukaryota</taxon>
        <taxon>Fungi</taxon>
        <taxon>Dikarya</taxon>
        <taxon>Basidiomycota</taxon>
        <taxon>Agaricomycotina</taxon>
        <taxon>Tremellomycetes</taxon>
        <taxon>Trichosporonales</taxon>
        <taxon>Trichosporonaceae</taxon>
        <taxon>Cutaneotrichosporon</taxon>
    </lineage>
</organism>
<evidence type="ECO:0000313" key="9">
    <source>
        <dbReference type="Proteomes" id="UP001222932"/>
    </source>
</evidence>
<reference evidence="8" key="1">
    <citation type="journal article" date="2023" name="BMC Genomics">
        <title>Chromosome-level genome assemblies of Cutaneotrichosporon spp. (Trichosporonales, Basidiomycota) reveal imbalanced evolution between nucleotide sequences and chromosome synteny.</title>
        <authorList>
            <person name="Kobayashi Y."/>
            <person name="Kayamori A."/>
            <person name="Aoki K."/>
            <person name="Shiwa Y."/>
            <person name="Matsutani M."/>
            <person name="Fujita N."/>
            <person name="Sugita T."/>
            <person name="Iwasaki W."/>
            <person name="Tanaka N."/>
            <person name="Takashima M."/>
        </authorList>
    </citation>
    <scope>NUCLEOTIDE SEQUENCE</scope>
    <source>
        <strain evidence="8">HIS016</strain>
    </source>
</reference>
<dbReference type="PROSITE" id="PS00463">
    <property type="entry name" value="ZN2_CY6_FUNGAL_1"/>
    <property type="match status" value="1"/>
</dbReference>
<accession>A0AAD3TU15</accession>
<dbReference type="AlphaFoldDB" id="A0AAD3TU15"/>
<feature type="region of interest" description="Disordered" evidence="6">
    <location>
        <begin position="220"/>
        <end position="355"/>
    </location>
</feature>